<feature type="region of interest" description="Disordered" evidence="1">
    <location>
        <begin position="103"/>
        <end position="128"/>
    </location>
</feature>
<sequence>MVNGYPPNMEEPSFLDLGTAMENAPEPFAPTPASGDFPLDSEENLDWVLGEDAIGMRSPPPATTIDSIVRDLLEEGVWEPKEGGAPSATDEGLLAVTVAIPPLGDKIEGKGGPACGDDKEEMQYDPLP</sequence>
<dbReference type="AlphaFoldDB" id="A0AAW2J654"/>
<comment type="caution">
    <text evidence="2">The sequence shown here is derived from an EMBL/GenBank/DDBJ whole genome shotgun (WGS) entry which is preliminary data.</text>
</comment>
<gene>
    <name evidence="2" type="ORF">Sangu_2615200</name>
</gene>
<reference evidence="2" key="2">
    <citation type="journal article" date="2024" name="Plant">
        <title>Genomic evolution and insights into agronomic trait innovations of Sesamum species.</title>
        <authorList>
            <person name="Miao H."/>
            <person name="Wang L."/>
            <person name="Qu L."/>
            <person name="Liu H."/>
            <person name="Sun Y."/>
            <person name="Le M."/>
            <person name="Wang Q."/>
            <person name="Wei S."/>
            <person name="Zheng Y."/>
            <person name="Lin W."/>
            <person name="Duan Y."/>
            <person name="Cao H."/>
            <person name="Xiong S."/>
            <person name="Wang X."/>
            <person name="Wei L."/>
            <person name="Li C."/>
            <person name="Ma Q."/>
            <person name="Ju M."/>
            <person name="Zhao R."/>
            <person name="Li G."/>
            <person name="Mu C."/>
            <person name="Tian Q."/>
            <person name="Mei H."/>
            <person name="Zhang T."/>
            <person name="Gao T."/>
            <person name="Zhang H."/>
        </authorList>
    </citation>
    <scope>NUCLEOTIDE SEQUENCE</scope>
    <source>
        <strain evidence="2">G01</strain>
    </source>
</reference>
<evidence type="ECO:0000313" key="2">
    <source>
        <dbReference type="EMBL" id="KAL0289421.1"/>
    </source>
</evidence>
<accession>A0AAW2J654</accession>
<name>A0AAW2J654_9LAMI</name>
<dbReference type="EMBL" id="JACGWK010001403">
    <property type="protein sequence ID" value="KAL0289421.1"/>
    <property type="molecule type" value="Genomic_DNA"/>
</dbReference>
<protein>
    <submittedName>
        <fullName evidence="2">Uncharacterized protein</fullName>
    </submittedName>
</protein>
<organism evidence="2">
    <name type="scientific">Sesamum angustifolium</name>
    <dbReference type="NCBI Taxonomy" id="2727405"/>
    <lineage>
        <taxon>Eukaryota</taxon>
        <taxon>Viridiplantae</taxon>
        <taxon>Streptophyta</taxon>
        <taxon>Embryophyta</taxon>
        <taxon>Tracheophyta</taxon>
        <taxon>Spermatophyta</taxon>
        <taxon>Magnoliopsida</taxon>
        <taxon>eudicotyledons</taxon>
        <taxon>Gunneridae</taxon>
        <taxon>Pentapetalae</taxon>
        <taxon>asterids</taxon>
        <taxon>lamiids</taxon>
        <taxon>Lamiales</taxon>
        <taxon>Pedaliaceae</taxon>
        <taxon>Sesamum</taxon>
    </lineage>
</organism>
<evidence type="ECO:0000256" key="1">
    <source>
        <dbReference type="SAM" id="MobiDB-lite"/>
    </source>
</evidence>
<reference evidence="2" key="1">
    <citation type="submission" date="2020-06" db="EMBL/GenBank/DDBJ databases">
        <authorList>
            <person name="Li T."/>
            <person name="Hu X."/>
            <person name="Zhang T."/>
            <person name="Song X."/>
            <person name="Zhang H."/>
            <person name="Dai N."/>
            <person name="Sheng W."/>
            <person name="Hou X."/>
            <person name="Wei L."/>
        </authorList>
    </citation>
    <scope>NUCLEOTIDE SEQUENCE</scope>
    <source>
        <strain evidence="2">G01</strain>
        <tissue evidence="2">Leaf</tissue>
    </source>
</reference>
<feature type="region of interest" description="Disordered" evidence="1">
    <location>
        <begin position="1"/>
        <end position="41"/>
    </location>
</feature>
<proteinExistence type="predicted"/>